<evidence type="ECO:0000256" key="3">
    <source>
        <dbReference type="ARBA" id="ARBA00023125"/>
    </source>
</evidence>
<dbReference type="GO" id="GO:0006071">
    <property type="term" value="P:glycerol metabolic process"/>
    <property type="evidence" value="ECO:0007669"/>
    <property type="project" value="UniProtKB-KW"/>
</dbReference>
<dbReference type="RefSeq" id="WP_218027710.1">
    <property type="nucleotide sequence ID" value="NZ_QTTP01000001.1"/>
</dbReference>
<dbReference type="Proteomes" id="UP000251211">
    <property type="component" value="Unassembled WGS sequence"/>
</dbReference>
<dbReference type="Gene3D" id="1.10.10.10">
    <property type="entry name" value="Winged helix-like DNA-binding domain superfamily/Winged helix DNA-binding domain"/>
    <property type="match status" value="1"/>
</dbReference>
<gene>
    <name evidence="10" type="primary">kdgR_3</name>
    <name evidence="10" type="ORF">NCTC13229_02967</name>
</gene>
<dbReference type="InterPro" id="IPR014757">
    <property type="entry name" value="Tscrpt_reg_IclR_C"/>
</dbReference>
<dbReference type="Gene3D" id="3.30.450.40">
    <property type="match status" value="1"/>
</dbReference>
<dbReference type="PANTHER" id="PTHR30136">
    <property type="entry name" value="HELIX-TURN-HELIX TRANSCRIPTIONAL REGULATOR, ICLR FAMILY"/>
    <property type="match status" value="1"/>
</dbReference>
<organism evidence="10 11">
    <name type="scientific">Rhodococcus wratislaviensis</name>
    <name type="common">Tsukamurella wratislaviensis</name>
    <dbReference type="NCBI Taxonomy" id="44752"/>
    <lineage>
        <taxon>Bacteria</taxon>
        <taxon>Bacillati</taxon>
        <taxon>Actinomycetota</taxon>
        <taxon>Actinomycetes</taxon>
        <taxon>Mycobacteriales</taxon>
        <taxon>Nocardiaceae</taxon>
        <taxon>Rhodococcus</taxon>
    </lineage>
</organism>
<dbReference type="Pfam" id="PF09339">
    <property type="entry name" value="HTH_IclR"/>
    <property type="match status" value="1"/>
</dbReference>
<dbReference type="FunFam" id="1.10.10.10:FF:000056">
    <property type="entry name" value="IclR family transcriptional regulator"/>
    <property type="match status" value="1"/>
</dbReference>
<evidence type="ECO:0000256" key="7">
    <source>
        <dbReference type="SAM" id="MobiDB-lite"/>
    </source>
</evidence>
<dbReference type="Pfam" id="PF01614">
    <property type="entry name" value="IclR_C"/>
    <property type="match status" value="1"/>
</dbReference>
<feature type="domain" description="HTH iclR-type" evidence="8">
    <location>
        <begin position="32"/>
        <end position="93"/>
    </location>
</feature>
<dbReference type="PROSITE" id="PS51077">
    <property type="entry name" value="HTH_ICLR"/>
    <property type="match status" value="1"/>
</dbReference>
<reference evidence="10 11" key="1">
    <citation type="submission" date="2018-06" db="EMBL/GenBank/DDBJ databases">
        <authorList>
            <consortium name="Pathogen Informatics"/>
            <person name="Doyle S."/>
        </authorList>
    </citation>
    <scope>NUCLEOTIDE SEQUENCE [LARGE SCALE GENOMIC DNA]</scope>
    <source>
        <strain evidence="10 11">NCTC13229</strain>
    </source>
</reference>
<dbReference type="AlphaFoldDB" id="A0AB38FDD0"/>
<dbReference type="GO" id="GO:0003677">
    <property type="term" value="F:DNA binding"/>
    <property type="evidence" value="ECO:0007669"/>
    <property type="project" value="UniProtKB-KW"/>
</dbReference>
<dbReference type="SMART" id="SM00346">
    <property type="entry name" value="HTH_ICLR"/>
    <property type="match status" value="1"/>
</dbReference>
<sequence length="286" mass="30604">MTSSARDLTTEETGVALAVPTTREHTRPEGGVQSVARVFALLETLADAGGVAGVSELAEMSDVPLPTIHRFLRTLVALGYVRQEPSRAYALGPRLVRLGEAASRLLEGWANPHLRRLADAVGESANFALLDGAHVVYVAQAPGHHSMRMFTEVGQRVSVHCTAVGKAILATYPKCKAAQLIDRADMQAHTDRTITTPNQMMQELDAIRARGYGLDLGEQELGVSCVAVALPGSPARGAVSISGPQARMTEVVITEAVPILTQAAHELSRELELMTAEAKIPYADRR</sequence>
<keyword evidence="2" id="KW-0805">Transcription regulation</keyword>
<dbReference type="SUPFAM" id="SSF46785">
    <property type="entry name" value="Winged helix' DNA-binding domain"/>
    <property type="match status" value="1"/>
</dbReference>
<keyword evidence="1" id="KW-0319">Glycerol metabolism</keyword>
<evidence type="ECO:0000256" key="1">
    <source>
        <dbReference type="ARBA" id="ARBA00022798"/>
    </source>
</evidence>
<evidence type="ECO:0000259" key="9">
    <source>
        <dbReference type="PROSITE" id="PS51078"/>
    </source>
</evidence>
<dbReference type="SUPFAM" id="SSF55781">
    <property type="entry name" value="GAF domain-like"/>
    <property type="match status" value="1"/>
</dbReference>
<keyword evidence="3" id="KW-0238">DNA-binding</keyword>
<dbReference type="PANTHER" id="PTHR30136:SF24">
    <property type="entry name" value="HTH-TYPE TRANSCRIPTIONAL REPRESSOR ALLR"/>
    <property type="match status" value="1"/>
</dbReference>
<proteinExistence type="predicted"/>
<dbReference type="InterPro" id="IPR050707">
    <property type="entry name" value="HTH_MetabolicPath_Reg"/>
</dbReference>
<evidence type="ECO:0000259" key="8">
    <source>
        <dbReference type="PROSITE" id="PS51077"/>
    </source>
</evidence>
<evidence type="ECO:0000256" key="6">
    <source>
        <dbReference type="ARBA" id="ARBA00070406"/>
    </source>
</evidence>
<evidence type="ECO:0000256" key="5">
    <source>
        <dbReference type="ARBA" id="ARBA00058938"/>
    </source>
</evidence>
<evidence type="ECO:0000313" key="11">
    <source>
        <dbReference type="Proteomes" id="UP000251211"/>
    </source>
</evidence>
<dbReference type="PROSITE" id="PS51078">
    <property type="entry name" value="ICLR_ED"/>
    <property type="match status" value="1"/>
</dbReference>
<dbReference type="InterPro" id="IPR036388">
    <property type="entry name" value="WH-like_DNA-bd_sf"/>
</dbReference>
<dbReference type="GO" id="GO:0045892">
    <property type="term" value="P:negative regulation of DNA-templated transcription"/>
    <property type="evidence" value="ECO:0007669"/>
    <property type="project" value="TreeGrafter"/>
</dbReference>
<accession>A0AB38FDD0</accession>
<protein>
    <recommendedName>
        <fullName evidence="6">Glycerol operon regulatory protein</fullName>
    </recommendedName>
</protein>
<keyword evidence="4" id="KW-0804">Transcription</keyword>
<comment type="function">
    <text evidence="5">May be an activator protein for the gylABX operon.</text>
</comment>
<dbReference type="EMBL" id="UAUI01000011">
    <property type="protein sequence ID" value="SPZ39488.1"/>
    <property type="molecule type" value="Genomic_DNA"/>
</dbReference>
<dbReference type="InterPro" id="IPR036390">
    <property type="entry name" value="WH_DNA-bd_sf"/>
</dbReference>
<evidence type="ECO:0000313" key="10">
    <source>
        <dbReference type="EMBL" id="SPZ39488.1"/>
    </source>
</evidence>
<dbReference type="InterPro" id="IPR029016">
    <property type="entry name" value="GAF-like_dom_sf"/>
</dbReference>
<comment type="caution">
    <text evidence="10">The sequence shown here is derived from an EMBL/GenBank/DDBJ whole genome shotgun (WGS) entry which is preliminary data.</text>
</comment>
<feature type="domain" description="IclR-ED" evidence="9">
    <location>
        <begin position="94"/>
        <end position="273"/>
    </location>
</feature>
<evidence type="ECO:0000256" key="2">
    <source>
        <dbReference type="ARBA" id="ARBA00023015"/>
    </source>
</evidence>
<dbReference type="GO" id="GO:0003700">
    <property type="term" value="F:DNA-binding transcription factor activity"/>
    <property type="evidence" value="ECO:0007669"/>
    <property type="project" value="TreeGrafter"/>
</dbReference>
<name>A0AB38FDD0_RHOWR</name>
<evidence type="ECO:0000256" key="4">
    <source>
        <dbReference type="ARBA" id="ARBA00023163"/>
    </source>
</evidence>
<feature type="region of interest" description="Disordered" evidence="7">
    <location>
        <begin position="1"/>
        <end position="30"/>
    </location>
</feature>
<dbReference type="InterPro" id="IPR005471">
    <property type="entry name" value="Tscrpt_reg_IclR_N"/>
</dbReference>